<reference evidence="1" key="1">
    <citation type="submission" date="2020-04" db="EMBL/GenBank/DDBJ databases">
        <authorList>
            <person name="Alioto T."/>
            <person name="Alioto T."/>
            <person name="Gomez Garrido J."/>
        </authorList>
    </citation>
    <scope>NUCLEOTIDE SEQUENCE</scope>
    <source>
        <strain evidence="1">A484AB</strain>
    </source>
</reference>
<accession>A0A6S7HLZ4</accession>
<dbReference type="SUPFAM" id="SSF56672">
    <property type="entry name" value="DNA/RNA polymerases"/>
    <property type="match status" value="1"/>
</dbReference>
<evidence type="ECO:0000313" key="2">
    <source>
        <dbReference type="Proteomes" id="UP001152795"/>
    </source>
</evidence>
<dbReference type="Proteomes" id="UP001152795">
    <property type="component" value="Unassembled WGS sequence"/>
</dbReference>
<evidence type="ECO:0000313" key="1">
    <source>
        <dbReference type="EMBL" id="CAB3996690.1"/>
    </source>
</evidence>
<name>A0A6S7HLZ4_PARCT</name>
<dbReference type="OrthoDB" id="2717295at2759"/>
<dbReference type="InterPro" id="IPR000477">
    <property type="entry name" value="RT_dom"/>
</dbReference>
<comment type="caution">
    <text evidence="1">The sequence shown here is derived from an EMBL/GenBank/DDBJ whole genome shotgun (WGS) entry which is preliminary data.</text>
</comment>
<dbReference type="EMBL" id="CACRXK020002926">
    <property type="protein sequence ID" value="CAB3996690.1"/>
    <property type="molecule type" value="Genomic_DNA"/>
</dbReference>
<dbReference type="PANTHER" id="PTHR47510">
    <property type="entry name" value="REVERSE TRANSCRIPTASE DOMAIN-CONTAINING PROTEIN"/>
    <property type="match status" value="1"/>
</dbReference>
<dbReference type="AlphaFoldDB" id="A0A6S7HLZ4"/>
<proteinExistence type="predicted"/>
<dbReference type="PROSITE" id="PS50878">
    <property type="entry name" value="RT_POL"/>
    <property type="match status" value="1"/>
</dbReference>
<keyword evidence="2" id="KW-1185">Reference proteome</keyword>
<sequence>MIRKAHYVREGTRTVEIRSLKNFNRESFLRDLEQKQWHNICCSQDPNEMWEMWKNMLMATIDKHAPLRSRRTRKRKSPWITNELKRRIYNRDYLKKKAISSNDPHVWQDYKQARNQTNAEIKKLKRDYFTKNLELNKHNMKKTWQLINELSSRNTGKTKRISEINLGEQDITSPVEIAEAFNSYFSSVGDNLAAEIPYPDHDPNFYLKPSDKTFSLQTPTVDTVHRFFSTIDEKKSVGLDKIPNKLLKLAADVIAPSLTGIFATSINTGIFPRELKASRVSPIFKSGAKTDPSNYRPISVIPVVAKIFEKIIFDQLYEYLNTNKLLSPCQSGFRSMHSTLTALIEATNSWSVNIDNGLVNGVVFIDLKKAFDTIDHDIMLLKLENYGVERNSLTWFKSYLTDRTKKCLVNGQLSNSVPITLL</sequence>
<organism evidence="1 2">
    <name type="scientific">Paramuricea clavata</name>
    <name type="common">Red gorgonian</name>
    <name type="synonym">Violescent sea-whip</name>
    <dbReference type="NCBI Taxonomy" id="317549"/>
    <lineage>
        <taxon>Eukaryota</taxon>
        <taxon>Metazoa</taxon>
        <taxon>Cnidaria</taxon>
        <taxon>Anthozoa</taxon>
        <taxon>Octocorallia</taxon>
        <taxon>Malacalcyonacea</taxon>
        <taxon>Plexauridae</taxon>
        <taxon>Paramuricea</taxon>
    </lineage>
</organism>
<dbReference type="Pfam" id="PF00078">
    <property type="entry name" value="RVT_1"/>
    <property type="match status" value="1"/>
</dbReference>
<gene>
    <name evidence="1" type="ORF">PACLA_8A014746</name>
</gene>
<dbReference type="InterPro" id="IPR043502">
    <property type="entry name" value="DNA/RNA_pol_sf"/>
</dbReference>
<dbReference type="PANTHER" id="PTHR47510:SF3">
    <property type="entry name" value="ENDO_EXONUCLEASE_PHOSPHATASE DOMAIN-CONTAINING PROTEIN"/>
    <property type="match status" value="1"/>
</dbReference>
<protein>
    <submittedName>
        <fullName evidence="1">Uncharacterized protein</fullName>
    </submittedName>
</protein>
<dbReference type="CDD" id="cd01650">
    <property type="entry name" value="RT_nLTR_like"/>
    <property type="match status" value="1"/>
</dbReference>